<name>A0ABW3RJB6_9SPHI</name>
<gene>
    <name evidence="1" type="ORF">ACFQ2C_06640</name>
</gene>
<reference evidence="2" key="1">
    <citation type="journal article" date="2019" name="Int. J. Syst. Evol. Microbiol.">
        <title>The Global Catalogue of Microorganisms (GCM) 10K type strain sequencing project: providing services to taxonomists for standard genome sequencing and annotation.</title>
        <authorList>
            <consortium name="The Broad Institute Genomics Platform"/>
            <consortium name="The Broad Institute Genome Sequencing Center for Infectious Disease"/>
            <person name="Wu L."/>
            <person name="Ma J."/>
        </authorList>
    </citation>
    <scope>NUCLEOTIDE SEQUENCE [LARGE SCALE GENOMIC DNA]</scope>
    <source>
        <strain evidence="2">CCUG 52468</strain>
    </source>
</reference>
<proteinExistence type="predicted"/>
<organism evidence="1 2">
    <name type="scientific">Sphingobacterium daejeonense</name>
    <dbReference type="NCBI Taxonomy" id="371142"/>
    <lineage>
        <taxon>Bacteria</taxon>
        <taxon>Pseudomonadati</taxon>
        <taxon>Bacteroidota</taxon>
        <taxon>Sphingobacteriia</taxon>
        <taxon>Sphingobacteriales</taxon>
        <taxon>Sphingobacteriaceae</taxon>
        <taxon>Sphingobacterium</taxon>
    </lineage>
</organism>
<dbReference type="Proteomes" id="UP001597205">
    <property type="component" value="Unassembled WGS sequence"/>
</dbReference>
<keyword evidence="2" id="KW-1185">Reference proteome</keyword>
<dbReference type="RefSeq" id="WP_380895201.1">
    <property type="nucleotide sequence ID" value="NZ_JBHTKY010000006.1"/>
</dbReference>
<protein>
    <recommendedName>
        <fullName evidence="3">SatD family (SatD)</fullName>
    </recommendedName>
</protein>
<accession>A0ABW3RJB6</accession>
<evidence type="ECO:0000313" key="2">
    <source>
        <dbReference type="Proteomes" id="UP001597205"/>
    </source>
</evidence>
<dbReference type="EMBL" id="JBHTKY010000006">
    <property type="protein sequence ID" value="MFD1165275.1"/>
    <property type="molecule type" value="Genomic_DNA"/>
</dbReference>
<sequence length="201" mass="23089">MKYHVILTGDVIHSRSYEASEWLPKFERGIKRYAKSYDIFRGDSFQAEVSLEDCFKALFYLKAEMRQFEGMDVRIGVGVGQVDFIDKDIKKSTGEAFILSGESLDSLTKESLEFRSQWKELDESINLILTLSTRLTDQWTANMAETVQAAMDNPKANQTELTRITGKKHQSQVSTELGKANYTKINQVIDYCTKELKRYVN</sequence>
<evidence type="ECO:0000313" key="1">
    <source>
        <dbReference type="EMBL" id="MFD1165275.1"/>
    </source>
</evidence>
<evidence type="ECO:0008006" key="3">
    <source>
        <dbReference type="Google" id="ProtNLM"/>
    </source>
</evidence>
<comment type="caution">
    <text evidence="1">The sequence shown here is derived from an EMBL/GenBank/DDBJ whole genome shotgun (WGS) entry which is preliminary data.</text>
</comment>